<dbReference type="AlphaFoldDB" id="A0A4R7CST3"/>
<dbReference type="Pfam" id="PF11827">
    <property type="entry name" value="DUF3347"/>
    <property type="match status" value="1"/>
</dbReference>
<feature type="signal peptide" evidence="1">
    <location>
        <begin position="1"/>
        <end position="19"/>
    </location>
</feature>
<evidence type="ECO:0000313" key="4">
    <source>
        <dbReference type="Proteomes" id="UP000294752"/>
    </source>
</evidence>
<dbReference type="EMBL" id="SNZV01000011">
    <property type="protein sequence ID" value="TDS08887.1"/>
    <property type="molecule type" value="Genomic_DNA"/>
</dbReference>
<sequence>MKKSFLALAMSLLVFSAFSQNTDKLLGNYIGVKNALVNGDGKAASEAVHTLYQSLKSEENFTQKAELLEAAERLNEANGIEKQRAEFKNVSMIMWKWLKNSDKVNHTIYYQYCPMKNAYWLSNEKEIKNPYYGASMLTCGKVSETKK</sequence>
<dbReference type="Proteomes" id="UP000294752">
    <property type="component" value="Unassembled WGS sequence"/>
</dbReference>
<dbReference type="RefSeq" id="WP_133641852.1">
    <property type="nucleotide sequence ID" value="NZ_SNZV01000011.1"/>
</dbReference>
<name>A0A4R7CST3_9SPHI</name>
<dbReference type="InterPro" id="IPR021782">
    <property type="entry name" value="DUF3347"/>
</dbReference>
<proteinExistence type="predicted"/>
<feature type="domain" description="DUF3347" evidence="2">
    <location>
        <begin position="26"/>
        <end position="102"/>
    </location>
</feature>
<reference evidence="3 4" key="1">
    <citation type="submission" date="2019-03" db="EMBL/GenBank/DDBJ databases">
        <title>Genomic Encyclopedia of Type Strains, Phase III (KMG-III): the genomes of soil and plant-associated and newly described type strains.</title>
        <authorList>
            <person name="Whitman W."/>
        </authorList>
    </citation>
    <scope>NUCLEOTIDE SEQUENCE [LARGE SCALE GENOMIC DNA]</scope>
    <source>
        <strain evidence="3 4">CGMCC 1.12801</strain>
    </source>
</reference>
<feature type="chain" id="PRO_5020275987" evidence="1">
    <location>
        <begin position="20"/>
        <end position="147"/>
    </location>
</feature>
<keyword evidence="1" id="KW-0732">Signal</keyword>
<evidence type="ECO:0000259" key="2">
    <source>
        <dbReference type="Pfam" id="PF11827"/>
    </source>
</evidence>
<protein>
    <submittedName>
        <fullName evidence="3">Uncharacterized protein DUF3347</fullName>
    </submittedName>
</protein>
<gene>
    <name evidence="3" type="ORF">B0I21_11116</name>
</gene>
<accession>A0A4R7CST3</accession>
<dbReference type="OrthoDB" id="5513217at2"/>
<evidence type="ECO:0000256" key="1">
    <source>
        <dbReference type="SAM" id="SignalP"/>
    </source>
</evidence>
<organism evidence="3 4">
    <name type="scientific">Sphingobacterium paludis</name>
    <dbReference type="NCBI Taxonomy" id="1476465"/>
    <lineage>
        <taxon>Bacteria</taxon>
        <taxon>Pseudomonadati</taxon>
        <taxon>Bacteroidota</taxon>
        <taxon>Sphingobacteriia</taxon>
        <taxon>Sphingobacteriales</taxon>
        <taxon>Sphingobacteriaceae</taxon>
        <taxon>Sphingobacterium</taxon>
    </lineage>
</organism>
<keyword evidence="4" id="KW-1185">Reference proteome</keyword>
<comment type="caution">
    <text evidence="3">The sequence shown here is derived from an EMBL/GenBank/DDBJ whole genome shotgun (WGS) entry which is preliminary data.</text>
</comment>
<evidence type="ECO:0000313" key="3">
    <source>
        <dbReference type="EMBL" id="TDS08887.1"/>
    </source>
</evidence>